<dbReference type="Gene3D" id="1.10.150.130">
    <property type="match status" value="1"/>
</dbReference>
<protein>
    <recommendedName>
        <fullName evidence="10">Tyrosine recombinase XerC</fullName>
    </recommendedName>
</protein>
<comment type="subcellular location">
    <subcellularLocation>
        <location evidence="1 10">Cytoplasm</location>
    </subcellularLocation>
</comment>
<dbReference type="PANTHER" id="PTHR30349">
    <property type="entry name" value="PHAGE INTEGRASE-RELATED"/>
    <property type="match status" value="1"/>
</dbReference>
<dbReference type="PANTHER" id="PTHR30349:SF81">
    <property type="entry name" value="TYROSINE RECOMBINASE XERC"/>
    <property type="match status" value="1"/>
</dbReference>
<dbReference type="PROSITE" id="PS51900">
    <property type="entry name" value="CB"/>
    <property type="match status" value="1"/>
</dbReference>
<dbReference type="Gene3D" id="1.10.443.10">
    <property type="entry name" value="Intergrase catalytic core"/>
    <property type="match status" value="1"/>
</dbReference>
<name>A0A3P1SGX7_9ACTO</name>
<keyword evidence="8 10" id="KW-0233">DNA recombination</keyword>
<dbReference type="RefSeq" id="WP_124868234.1">
    <property type="nucleotide sequence ID" value="NZ_RQZF01000001.1"/>
</dbReference>
<dbReference type="InterPro" id="IPR023009">
    <property type="entry name" value="Tyrosine_recombinase_XerC/XerD"/>
</dbReference>
<dbReference type="Pfam" id="PF00589">
    <property type="entry name" value="Phage_integrase"/>
    <property type="match status" value="1"/>
</dbReference>
<dbReference type="EMBL" id="RQZF01000001">
    <property type="protein sequence ID" value="RRC96541.1"/>
    <property type="molecule type" value="Genomic_DNA"/>
</dbReference>
<evidence type="ECO:0000256" key="8">
    <source>
        <dbReference type="ARBA" id="ARBA00023172"/>
    </source>
</evidence>
<feature type="active site" evidence="10">
    <location>
        <position position="155"/>
    </location>
</feature>
<keyword evidence="5 10" id="KW-0159">Chromosome partition</keyword>
<dbReference type="InterPro" id="IPR044068">
    <property type="entry name" value="CB"/>
</dbReference>
<keyword evidence="7 10" id="KW-0238">DNA-binding</keyword>
<evidence type="ECO:0000256" key="3">
    <source>
        <dbReference type="ARBA" id="ARBA00022490"/>
    </source>
</evidence>
<comment type="function">
    <text evidence="10">Site-specific tyrosine recombinase, which acts by catalyzing the cutting and rejoining of the recombining DNA molecules. The XerC-XerD complex is essential to convert dimers of the bacterial chromosome into monomers to permit their segregation at cell division. It also contributes to the segregational stability of plasmids.</text>
</comment>
<feature type="active site" evidence="10">
    <location>
        <position position="181"/>
    </location>
</feature>
<evidence type="ECO:0000313" key="13">
    <source>
        <dbReference type="EMBL" id="RRC96541.1"/>
    </source>
</evidence>
<dbReference type="OrthoDB" id="9801717at2"/>
<proteinExistence type="inferred from homology"/>
<dbReference type="InterPro" id="IPR050090">
    <property type="entry name" value="Tyrosine_recombinase_XerCD"/>
</dbReference>
<evidence type="ECO:0000256" key="4">
    <source>
        <dbReference type="ARBA" id="ARBA00022618"/>
    </source>
</evidence>
<dbReference type="GO" id="GO:0003677">
    <property type="term" value="F:DNA binding"/>
    <property type="evidence" value="ECO:0007669"/>
    <property type="project" value="UniProtKB-UniRule"/>
</dbReference>
<evidence type="ECO:0000256" key="2">
    <source>
        <dbReference type="ARBA" id="ARBA00010450"/>
    </source>
</evidence>
<dbReference type="InterPro" id="IPR002104">
    <property type="entry name" value="Integrase_catalytic"/>
</dbReference>
<dbReference type="AlphaFoldDB" id="A0A3P1SGX7"/>
<comment type="similarity">
    <text evidence="10">Belongs to the 'phage' integrase family. XerC subfamily.</text>
</comment>
<evidence type="ECO:0000256" key="5">
    <source>
        <dbReference type="ARBA" id="ARBA00022829"/>
    </source>
</evidence>
<dbReference type="NCBIfam" id="TIGR02225">
    <property type="entry name" value="recomb_XerD"/>
    <property type="match status" value="1"/>
</dbReference>
<feature type="active site" evidence="10">
    <location>
        <position position="253"/>
    </location>
</feature>
<dbReference type="PROSITE" id="PS51898">
    <property type="entry name" value="TYR_RECOMBINASE"/>
    <property type="match status" value="1"/>
</dbReference>
<evidence type="ECO:0000256" key="9">
    <source>
        <dbReference type="ARBA" id="ARBA00023306"/>
    </source>
</evidence>
<feature type="domain" description="Tyr recombinase" evidence="11">
    <location>
        <begin position="114"/>
        <end position="301"/>
    </location>
</feature>
<feature type="active site" evidence="10">
    <location>
        <position position="279"/>
    </location>
</feature>
<comment type="similarity">
    <text evidence="2">Belongs to the 'phage' integrase family. XerD subfamily.</text>
</comment>
<dbReference type="Proteomes" id="UP000280444">
    <property type="component" value="Unassembled WGS sequence"/>
</dbReference>
<dbReference type="Pfam" id="PF02899">
    <property type="entry name" value="Phage_int_SAM_1"/>
    <property type="match status" value="1"/>
</dbReference>
<evidence type="ECO:0000256" key="1">
    <source>
        <dbReference type="ARBA" id="ARBA00004496"/>
    </source>
</evidence>
<dbReference type="HAMAP" id="MF_01808">
    <property type="entry name" value="Recomb_XerC_XerD"/>
    <property type="match status" value="1"/>
</dbReference>
<evidence type="ECO:0000256" key="6">
    <source>
        <dbReference type="ARBA" id="ARBA00022908"/>
    </source>
</evidence>
<dbReference type="GO" id="GO:0005737">
    <property type="term" value="C:cytoplasm"/>
    <property type="evidence" value="ECO:0007669"/>
    <property type="project" value="UniProtKB-SubCell"/>
</dbReference>
<accession>A0A3P1SGX7</accession>
<comment type="caution">
    <text evidence="13">The sequence shown here is derived from an EMBL/GenBank/DDBJ whole genome shotgun (WGS) entry which is preliminary data.</text>
</comment>
<keyword evidence="4 10" id="KW-0132">Cell division</keyword>
<keyword evidence="9 10" id="KW-0131">Cell cycle</keyword>
<dbReference type="InterPro" id="IPR010998">
    <property type="entry name" value="Integrase_recombinase_N"/>
</dbReference>
<evidence type="ECO:0000256" key="7">
    <source>
        <dbReference type="ARBA" id="ARBA00023125"/>
    </source>
</evidence>
<evidence type="ECO:0000259" key="12">
    <source>
        <dbReference type="PROSITE" id="PS51900"/>
    </source>
</evidence>
<dbReference type="InterPro" id="IPR011010">
    <property type="entry name" value="DNA_brk_join_enz"/>
</dbReference>
<reference evidence="13 14" key="1">
    <citation type="submission" date="2018-11" db="EMBL/GenBank/DDBJ databases">
        <title>Genomes From Bacteria Associated with the Canine Oral Cavity: a Test Case for Automated Genome-Based Taxonomic Assignment.</title>
        <authorList>
            <person name="Coil D.A."/>
            <person name="Jospin G."/>
            <person name="Darling A.E."/>
            <person name="Wallis C."/>
            <person name="Davis I.J."/>
            <person name="Harris S."/>
            <person name="Eisen J.A."/>
            <person name="Holcombe L.J."/>
            <person name="O'Flynn C."/>
        </authorList>
    </citation>
    <scope>NUCLEOTIDE SEQUENCE [LARGE SCALE GENOMIC DNA]</scope>
    <source>
        <strain evidence="13 14">OH770</strain>
    </source>
</reference>
<keyword evidence="14" id="KW-1185">Reference proteome</keyword>
<keyword evidence="6 10" id="KW-0229">DNA integration</keyword>
<organism evidence="13 14">
    <name type="scientific">Schaalia canis</name>
    <dbReference type="NCBI Taxonomy" id="100469"/>
    <lineage>
        <taxon>Bacteria</taxon>
        <taxon>Bacillati</taxon>
        <taxon>Actinomycetota</taxon>
        <taxon>Actinomycetes</taxon>
        <taxon>Actinomycetales</taxon>
        <taxon>Actinomycetaceae</taxon>
        <taxon>Schaalia</taxon>
    </lineage>
</organism>
<dbReference type="GO" id="GO:0051301">
    <property type="term" value="P:cell division"/>
    <property type="evidence" value="ECO:0007669"/>
    <property type="project" value="UniProtKB-KW"/>
</dbReference>
<feature type="domain" description="Core-binding (CB)" evidence="12">
    <location>
        <begin position="2"/>
        <end position="93"/>
    </location>
</feature>
<feature type="active site" evidence="10">
    <location>
        <position position="256"/>
    </location>
</feature>
<dbReference type="NCBIfam" id="NF001399">
    <property type="entry name" value="PRK00283.1"/>
    <property type="match status" value="1"/>
</dbReference>
<feature type="active site" description="O-(3'-phospho-DNA)-tyrosine intermediate" evidence="10">
    <location>
        <position position="288"/>
    </location>
</feature>
<sequence length="322" mass="34895">MPVFSDAAREWCDHLRSERGASVHTVSNYQRDIDRYCEDLEAQGIENFDDISAEIIEAHLAALRSGALTGRPAAASSVARAASSIRSFHRFCLREGLTAVDPSAQLVIPKQALRLPKALTINQVSALLAAAHASDDPVSIRDAALIEILYATGARISEAIELAMDDIDLDAELPVVRLFGKGRKERLVPIGSYAREALGAYLVRSRPILASRGGGAVTVFLNKRGAPLSRQSAWEAIGLYAKAAGIEEHVSPHTLRHSFATHLLEGGANVRDVQELLGHASVQTTQIYTKVTAQTLREVHRMAHPRAMDTAFSQDHALGLET</sequence>
<gene>
    <name evidence="13" type="primary">xerD</name>
    <name evidence="10" type="synonym">xerC</name>
    <name evidence="13" type="ORF">EII11_00565</name>
</gene>
<dbReference type="InterPro" id="IPR004107">
    <property type="entry name" value="Integrase_SAM-like_N"/>
</dbReference>
<evidence type="ECO:0000259" key="11">
    <source>
        <dbReference type="PROSITE" id="PS51898"/>
    </source>
</evidence>
<comment type="subunit">
    <text evidence="10">Forms a cyclic heterotetrameric complex composed of two molecules of XerC and two molecules of XerD.</text>
</comment>
<dbReference type="CDD" id="cd00798">
    <property type="entry name" value="INT_XerDC_C"/>
    <property type="match status" value="1"/>
</dbReference>
<dbReference type="GO" id="GO:0006313">
    <property type="term" value="P:DNA transposition"/>
    <property type="evidence" value="ECO:0007669"/>
    <property type="project" value="UniProtKB-UniRule"/>
</dbReference>
<dbReference type="GO" id="GO:0007059">
    <property type="term" value="P:chromosome segregation"/>
    <property type="evidence" value="ECO:0007669"/>
    <property type="project" value="UniProtKB-UniRule"/>
</dbReference>
<evidence type="ECO:0000256" key="10">
    <source>
        <dbReference type="HAMAP-Rule" id="MF_01808"/>
    </source>
</evidence>
<dbReference type="SUPFAM" id="SSF56349">
    <property type="entry name" value="DNA breaking-rejoining enzymes"/>
    <property type="match status" value="1"/>
</dbReference>
<dbReference type="GO" id="GO:0009037">
    <property type="term" value="F:tyrosine-based site-specific recombinase activity"/>
    <property type="evidence" value="ECO:0007669"/>
    <property type="project" value="UniProtKB-UniRule"/>
</dbReference>
<evidence type="ECO:0000313" key="14">
    <source>
        <dbReference type="Proteomes" id="UP000280444"/>
    </source>
</evidence>
<keyword evidence="3 10" id="KW-0963">Cytoplasm</keyword>
<dbReference type="InterPro" id="IPR011932">
    <property type="entry name" value="Recomb_XerD"/>
</dbReference>
<dbReference type="InterPro" id="IPR013762">
    <property type="entry name" value="Integrase-like_cat_sf"/>
</dbReference>